<proteinExistence type="inferred from homology"/>
<dbReference type="AlphaFoldDB" id="A0AAE1Z9Z8"/>
<evidence type="ECO:0000256" key="4">
    <source>
        <dbReference type="ARBA" id="ARBA00022777"/>
    </source>
</evidence>
<evidence type="ECO:0000256" key="7">
    <source>
        <dbReference type="ARBA" id="ARBA00022845"/>
    </source>
</evidence>
<evidence type="ECO:0000256" key="8">
    <source>
        <dbReference type="ARBA" id="ARBA00023016"/>
    </source>
</evidence>
<dbReference type="PROSITE" id="PS50011">
    <property type="entry name" value="PROTEIN_KINASE_DOM"/>
    <property type="match status" value="1"/>
</dbReference>
<organism evidence="16 17">
    <name type="scientific">Schistosoma mekongi</name>
    <name type="common">Parasitic worm</name>
    <dbReference type="NCBI Taxonomy" id="38744"/>
    <lineage>
        <taxon>Eukaryota</taxon>
        <taxon>Metazoa</taxon>
        <taxon>Spiralia</taxon>
        <taxon>Lophotrochozoa</taxon>
        <taxon>Platyhelminthes</taxon>
        <taxon>Trematoda</taxon>
        <taxon>Digenea</taxon>
        <taxon>Strigeidida</taxon>
        <taxon>Schistosomatoidea</taxon>
        <taxon>Schistosomatidae</taxon>
        <taxon>Schistosoma</taxon>
    </lineage>
</organism>
<dbReference type="InterPro" id="IPR008271">
    <property type="entry name" value="Ser/Thr_kinase_AS"/>
</dbReference>
<evidence type="ECO:0000256" key="11">
    <source>
        <dbReference type="ARBA" id="ARBA00037982"/>
    </source>
</evidence>
<evidence type="ECO:0000256" key="1">
    <source>
        <dbReference type="ARBA" id="ARBA00004115"/>
    </source>
</evidence>
<evidence type="ECO:0000256" key="10">
    <source>
        <dbReference type="ARBA" id="ARBA00023230"/>
    </source>
</evidence>
<name>A0AAE1Z9Z8_SCHME</name>
<keyword evidence="14" id="KW-0472">Membrane</keyword>
<keyword evidence="5" id="KW-0256">Endoplasmic reticulum</keyword>
<comment type="similarity">
    <text evidence="11">Belongs to the protein kinase superfamily. Ser/Thr protein kinase family. GCN2 subfamily.</text>
</comment>
<dbReference type="SUPFAM" id="SSF56112">
    <property type="entry name" value="Protein kinase-like (PK-like)"/>
    <property type="match status" value="1"/>
</dbReference>
<keyword evidence="4" id="KW-0418">Kinase</keyword>
<dbReference type="GO" id="GO:0005524">
    <property type="term" value="F:ATP binding"/>
    <property type="evidence" value="ECO:0007669"/>
    <property type="project" value="UniProtKB-UniRule"/>
</dbReference>
<keyword evidence="14" id="KW-1133">Transmembrane helix</keyword>
<dbReference type="InterPro" id="IPR000719">
    <property type="entry name" value="Prot_kinase_dom"/>
</dbReference>
<protein>
    <recommendedName>
        <fullName evidence="12">PRKR-like endoplasmic reticulum kinase</fullName>
    </recommendedName>
</protein>
<feature type="transmembrane region" description="Helical" evidence="14">
    <location>
        <begin position="6"/>
        <end position="25"/>
    </location>
</feature>
<dbReference type="GO" id="GO:0004694">
    <property type="term" value="F:eukaryotic translation initiation factor 2alpha kinase activity"/>
    <property type="evidence" value="ECO:0007669"/>
    <property type="project" value="TreeGrafter"/>
</dbReference>
<dbReference type="GO" id="GO:0006986">
    <property type="term" value="P:response to unfolded protein"/>
    <property type="evidence" value="ECO:0007669"/>
    <property type="project" value="UniProtKB-KW"/>
</dbReference>
<keyword evidence="10" id="KW-0834">Unfolded protein response</keyword>
<dbReference type="InterPro" id="IPR050339">
    <property type="entry name" value="CC_SR_Kinase"/>
</dbReference>
<evidence type="ECO:0000313" key="16">
    <source>
        <dbReference type="EMBL" id="KAK4469933.1"/>
    </source>
</evidence>
<dbReference type="PANTHER" id="PTHR11042">
    <property type="entry name" value="EUKARYOTIC TRANSLATION INITIATION FACTOR 2-ALPHA KINASE EIF2-ALPHA KINASE -RELATED"/>
    <property type="match status" value="1"/>
</dbReference>
<keyword evidence="7" id="KW-0810">Translation regulation</keyword>
<dbReference type="SUPFAM" id="SSF50998">
    <property type="entry name" value="Quinoprotein alcohol dehydrogenase-like"/>
    <property type="match status" value="1"/>
</dbReference>
<evidence type="ECO:0000256" key="12">
    <source>
        <dbReference type="ARBA" id="ARBA00041500"/>
    </source>
</evidence>
<keyword evidence="3 13" id="KW-0547">Nucleotide-binding</keyword>
<feature type="binding site" evidence="13">
    <location>
        <position position="668"/>
    </location>
    <ligand>
        <name>ATP</name>
        <dbReference type="ChEBI" id="CHEBI:30616"/>
    </ligand>
</feature>
<dbReference type="Gene3D" id="1.10.510.10">
    <property type="entry name" value="Transferase(Phosphotransferase) domain 1"/>
    <property type="match status" value="1"/>
</dbReference>
<reference evidence="16" key="2">
    <citation type="journal article" date="2023" name="Infect Dis Poverty">
        <title>Chromosome-scale genome of the human blood fluke Schistosoma mekongi and its implications for public health.</title>
        <authorList>
            <person name="Zhou M."/>
            <person name="Xu L."/>
            <person name="Xu D."/>
            <person name="Chen W."/>
            <person name="Khan J."/>
            <person name="Hu Y."/>
            <person name="Huang H."/>
            <person name="Wei H."/>
            <person name="Zhang Y."/>
            <person name="Chusongsang P."/>
            <person name="Tanasarnprasert K."/>
            <person name="Hu X."/>
            <person name="Limpanont Y."/>
            <person name="Lv Z."/>
        </authorList>
    </citation>
    <scope>NUCLEOTIDE SEQUENCE</scope>
    <source>
        <strain evidence="16">LV_2022a</strain>
    </source>
</reference>
<keyword evidence="6 13" id="KW-0067">ATP-binding</keyword>
<dbReference type="InterPro" id="IPR011009">
    <property type="entry name" value="Kinase-like_dom_sf"/>
</dbReference>
<evidence type="ECO:0000256" key="6">
    <source>
        <dbReference type="ARBA" id="ARBA00022840"/>
    </source>
</evidence>
<dbReference type="Gene3D" id="3.30.200.20">
    <property type="entry name" value="Phosphorylase Kinase, domain 1"/>
    <property type="match status" value="1"/>
</dbReference>
<dbReference type="SMART" id="SM00220">
    <property type="entry name" value="S_TKc"/>
    <property type="match status" value="1"/>
</dbReference>
<dbReference type="InterPro" id="IPR011047">
    <property type="entry name" value="Quinoprotein_ADH-like_sf"/>
</dbReference>
<keyword evidence="2" id="KW-0808">Transferase</keyword>
<keyword evidence="9" id="KW-0325">Glycoprotein</keyword>
<dbReference type="InterPro" id="IPR017441">
    <property type="entry name" value="Protein_kinase_ATP_BS"/>
</dbReference>
<gene>
    <name evidence="16" type="ORF">MN116_007434</name>
</gene>
<dbReference type="PROSITE" id="PS00107">
    <property type="entry name" value="PROTEIN_KINASE_ATP"/>
    <property type="match status" value="1"/>
</dbReference>
<dbReference type="EMBL" id="JALJAT010000005">
    <property type="protein sequence ID" value="KAK4469933.1"/>
    <property type="molecule type" value="Genomic_DNA"/>
</dbReference>
<reference evidence="16" key="1">
    <citation type="submission" date="2022-04" db="EMBL/GenBank/DDBJ databases">
        <authorList>
            <person name="Xu L."/>
            <person name="Lv Z."/>
        </authorList>
    </citation>
    <scope>NUCLEOTIDE SEQUENCE</scope>
    <source>
        <strain evidence="16">LV_2022a</strain>
    </source>
</reference>
<comment type="caution">
    <text evidence="16">The sequence shown here is derived from an EMBL/GenBank/DDBJ whole genome shotgun (WGS) entry which is preliminary data.</text>
</comment>
<dbReference type="InterPro" id="IPR015943">
    <property type="entry name" value="WD40/YVTN_repeat-like_dom_sf"/>
</dbReference>
<evidence type="ECO:0000259" key="15">
    <source>
        <dbReference type="PROSITE" id="PS50011"/>
    </source>
</evidence>
<evidence type="ECO:0000256" key="2">
    <source>
        <dbReference type="ARBA" id="ARBA00022679"/>
    </source>
</evidence>
<dbReference type="GO" id="GO:0005634">
    <property type="term" value="C:nucleus"/>
    <property type="evidence" value="ECO:0007669"/>
    <property type="project" value="TreeGrafter"/>
</dbReference>
<evidence type="ECO:0000256" key="13">
    <source>
        <dbReference type="PROSITE-ProRule" id="PRU10141"/>
    </source>
</evidence>
<evidence type="ECO:0000313" key="17">
    <source>
        <dbReference type="Proteomes" id="UP001292079"/>
    </source>
</evidence>
<feature type="domain" description="Protein kinase" evidence="15">
    <location>
        <begin position="639"/>
        <end position="1073"/>
    </location>
</feature>
<dbReference type="Proteomes" id="UP001292079">
    <property type="component" value="Unassembled WGS sequence"/>
</dbReference>
<keyword evidence="8" id="KW-0346">Stress response</keyword>
<evidence type="ECO:0000256" key="14">
    <source>
        <dbReference type="SAM" id="Phobius"/>
    </source>
</evidence>
<keyword evidence="14" id="KW-0812">Transmembrane</keyword>
<dbReference type="GO" id="GO:0005789">
    <property type="term" value="C:endoplasmic reticulum membrane"/>
    <property type="evidence" value="ECO:0007669"/>
    <property type="project" value="UniProtKB-SubCell"/>
</dbReference>
<evidence type="ECO:0000256" key="9">
    <source>
        <dbReference type="ARBA" id="ARBA00023180"/>
    </source>
</evidence>
<evidence type="ECO:0000256" key="3">
    <source>
        <dbReference type="ARBA" id="ARBA00022741"/>
    </source>
</evidence>
<dbReference type="Gene3D" id="2.130.10.10">
    <property type="entry name" value="YVTN repeat-like/Quinoprotein amine dehydrogenase"/>
    <property type="match status" value="1"/>
</dbReference>
<dbReference type="Pfam" id="PF00069">
    <property type="entry name" value="Pkinase"/>
    <property type="match status" value="3"/>
</dbReference>
<sequence length="1078" mass="121956">MLLRSFVLHFSSFCVLFTFSLWIYVKGTSVYDSRGVLIANTVDGSFVGLDIKSGELIWKIDGPPLVSQSLSGLQLVTKTKSYIIVPSLEGQLFLMERKLMGDSELSNEASLKALPLNIDSLFSSHFMLTEDSILTGGRDHSTFSFNPNDGKIKYNCTRDGCTSSDKKLVEESPNINDPTIVVYRVNNMVRAINAPLGVEKWNLSVHQYQLCLLTGRIPTPTTAVQKTSHICDVPLNALHGHKDLMDEPFIDMEEPDWDIGLDKHIITARTKGVHSNELWSYNFNSRISKAWVYRRDLQKLRPLPLFTYDRAALLLIEKLNKFQQKTSAISNFKSLLDNDFNLFNRKKTFFSSNKQKPNCPSRDRLIYLGSLNGHLYVQTEDGVDLPNPDMINLSKSLSTRSSESLDNNGADSSYYPLTGYYQSSYSNSPNLKKYKQPFLLYDSVEETIEKATALGFPNNVEQFEPLHSFQPDSIPEKPITSTNIETSDITSIPERFFDSANDLLMLLLRASEISVNHSPNNLKSGRSLKSNLSTHVVQLVAVTVVIYFTAHWIMNAKINYDTQVRNYLSHPDTCNLESVVVKTHGSSESLCEVPKCPSCSTLNNNNNNNNNNSLSNTSGQHLPATNTQPTFISPFETEFKYMRLLGRGGFGQVFEVENRLDGCRYAIKRIKMNDTDDDKNVFLREVKALATLDHPGIVRYHRAWKEYPPSGWQESHDTLVLGLSDDLTSKSGDSTYYGNDENRLSNIVFSSNIDSHHSNPSLYVAKGSAELSESNHFSCRKLSDDDSLIVFDHQKSTETFSSNDPSITEQSIKDKSKKETKYTCYLYIQMQLCSPTSLRDWLVSHSVPESRPLRSELISMFRQIVEAVAYLHAHSLMHRDLKPSNILFDLTNRLKLADFGLVTSMLDDKSNVSDNSYVICSNSQKEQFSYSSVTTNGNYLNSKSENNNNDTIVDGCISPLKEISTGQQKRSVFTRKHTNHVGTDLYMSPEQERGDNYDHKVDIFSLGLIFLELLITFNTSMERIFTLTRAKQQKLPKEFLICNPLETEFILKLLDYNPIKRPEAPVILESPLIKQCVS</sequence>
<dbReference type="PANTHER" id="PTHR11042:SF91">
    <property type="entry name" value="EUKARYOTIC TRANSLATION INITIATION FACTOR 2-ALPHA KINASE"/>
    <property type="match status" value="1"/>
</dbReference>
<keyword evidence="17" id="KW-1185">Reference proteome</keyword>
<accession>A0AAE1Z9Z8</accession>
<evidence type="ECO:0000256" key="5">
    <source>
        <dbReference type="ARBA" id="ARBA00022824"/>
    </source>
</evidence>
<dbReference type="PROSITE" id="PS00108">
    <property type="entry name" value="PROTEIN_KINASE_ST"/>
    <property type="match status" value="1"/>
</dbReference>
<comment type="subcellular location">
    <subcellularLocation>
        <location evidence="1">Endoplasmic reticulum membrane</location>
        <topology evidence="1">Single-pass type I membrane protein</topology>
    </subcellularLocation>
</comment>